<name>A0A6J4S2T0_9ACTN</name>
<feature type="transmembrane region" description="Helical" evidence="2">
    <location>
        <begin position="130"/>
        <end position="151"/>
    </location>
</feature>
<dbReference type="AlphaFoldDB" id="A0A6J4S2T0"/>
<evidence type="ECO:0000313" key="3">
    <source>
        <dbReference type="EMBL" id="CAA9487932.1"/>
    </source>
</evidence>
<feature type="transmembrane region" description="Helical" evidence="2">
    <location>
        <begin position="75"/>
        <end position="96"/>
    </location>
</feature>
<evidence type="ECO:0000256" key="1">
    <source>
        <dbReference type="SAM" id="MobiDB-lite"/>
    </source>
</evidence>
<proteinExistence type="predicted"/>
<dbReference type="EMBL" id="CADCVR010000037">
    <property type="protein sequence ID" value="CAA9487932.1"/>
    <property type="molecule type" value="Genomic_DNA"/>
</dbReference>
<keyword evidence="2" id="KW-1133">Transmembrane helix</keyword>
<keyword evidence="2" id="KW-0812">Transmembrane</keyword>
<sequence>MPATPAAPTAPAAPANREAPAGPAPGAEPGDPNPCERAGPAPGAAPEDRTARTEAKNQAIRETLEPLAPGERPPWVTYAALFALGLGVLNVGLYAAGVRATGANFTGTVLVGLVLIVCAAGMWRSQYWAVLGFEVLLGVTTTFGALSLLVANSVTGAIRAVLVVAICGTFFWKLIRAMARIQMPARPPARDA</sequence>
<accession>A0A6J4S2T0</accession>
<feature type="region of interest" description="Disordered" evidence="1">
    <location>
        <begin position="1"/>
        <end position="55"/>
    </location>
</feature>
<organism evidence="3">
    <name type="scientific">uncultured Solirubrobacteraceae bacterium</name>
    <dbReference type="NCBI Taxonomy" id="1162706"/>
    <lineage>
        <taxon>Bacteria</taxon>
        <taxon>Bacillati</taxon>
        <taxon>Actinomycetota</taxon>
        <taxon>Thermoleophilia</taxon>
        <taxon>Solirubrobacterales</taxon>
        <taxon>Solirubrobacteraceae</taxon>
        <taxon>environmental samples</taxon>
    </lineage>
</organism>
<reference evidence="3" key="1">
    <citation type="submission" date="2020-02" db="EMBL/GenBank/DDBJ databases">
        <authorList>
            <person name="Meier V. D."/>
        </authorList>
    </citation>
    <scope>NUCLEOTIDE SEQUENCE</scope>
    <source>
        <strain evidence="3">AVDCRST_MAG53</strain>
    </source>
</reference>
<evidence type="ECO:0000256" key="2">
    <source>
        <dbReference type="SAM" id="Phobius"/>
    </source>
</evidence>
<feature type="compositionally biased region" description="Basic and acidic residues" evidence="1">
    <location>
        <begin position="46"/>
        <end position="55"/>
    </location>
</feature>
<gene>
    <name evidence="3" type="ORF">AVDCRST_MAG53-1124</name>
</gene>
<keyword evidence="2" id="KW-0472">Membrane</keyword>
<feature type="compositionally biased region" description="Low complexity" evidence="1">
    <location>
        <begin position="1"/>
        <end position="30"/>
    </location>
</feature>
<feature type="transmembrane region" description="Helical" evidence="2">
    <location>
        <begin position="157"/>
        <end position="175"/>
    </location>
</feature>
<protein>
    <submittedName>
        <fullName evidence="3">Uncharacterized protein</fullName>
    </submittedName>
</protein>
<feature type="transmembrane region" description="Helical" evidence="2">
    <location>
        <begin position="102"/>
        <end position="123"/>
    </location>
</feature>